<feature type="binding site" evidence="6">
    <location>
        <position position="134"/>
    </location>
    <ligand>
        <name>Fe cation</name>
        <dbReference type="ChEBI" id="CHEBI:24875"/>
    </ligand>
</feature>
<feature type="binding site" evidence="6">
    <location>
        <position position="130"/>
    </location>
    <ligand>
        <name>Fe cation</name>
        <dbReference type="ChEBI" id="CHEBI:24875"/>
    </ligand>
</feature>
<keyword evidence="4 6" id="KW-0648">Protein biosynthesis</keyword>
<dbReference type="GO" id="GO:0046872">
    <property type="term" value="F:metal ion binding"/>
    <property type="evidence" value="ECO:0007669"/>
    <property type="project" value="UniProtKB-KW"/>
</dbReference>
<dbReference type="EMBL" id="ACJX03000001">
    <property type="protein sequence ID" value="KRT36138.1"/>
    <property type="molecule type" value="Genomic_DNA"/>
</dbReference>
<sequence>MAILEVIKYPNPILRSKNKIVTAFNDDLKKLIEDMYETMYANDGLGLAAPQVGINLMVAVVDYEGKKYTLVNPAILEKRGEQTGREGCLSFPEVFEDIERPEIVKIEAFDENGEKYAIEASGLLARAFCHEIDHLHGRLIIDMVSPVKRNMIQKKFKKLKKGVTH</sequence>
<dbReference type="AlphaFoldDB" id="A0A0T5XCS5"/>
<evidence type="ECO:0000313" key="7">
    <source>
        <dbReference type="EMBL" id="KRT36138.1"/>
    </source>
</evidence>
<dbReference type="NCBIfam" id="TIGR00079">
    <property type="entry name" value="pept_deformyl"/>
    <property type="match status" value="1"/>
</dbReference>
<keyword evidence="5 6" id="KW-0408">Iron</keyword>
<dbReference type="GO" id="GO:0042586">
    <property type="term" value="F:peptide deformylase activity"/>
    <property type="evidence" value="ECO:0007669"/>
    <property type="project" value="UniProtKB-UniRule"/>
</dbReference>
<organism evidence="7 8">
    <name type="scientific">Acetomicrobium hydrogeniformans ATCC BAA-1850</name>
    <dbReference type="NCBI Taxonomy" id="592015"/>
    <lineage>
        <taxon>Bacteria</taxon>
        <taxon>Thermotogati</taxon>
        <taxon>Synergistota</taxon>
        <taxon>Synergistia</taxon>
        <taxon>Synergistales</taxon>
        <taxon>Acetomicrobiaceae</taxon>
        <taxon>Acetomicrobium</taxon>
    </lineage>
</organism>
<dbReference type="EC" id="3.5.1.88" evidence="6"/>
<feature type="binding site" evidence="6">
    <location>
        <position position="88"/>
    </location>
    <ligand>
        <name>Fe cation</name>
        <dbReference type="ChEBI" id="CHEBI:24875"/>
    </ligand>
</feature>
<accession>A0A0T5XCS5</accession>
<evidence type="ECO:0000256" key="3">
    <source>
        <dbReference type="ARBA" id="ARBA00022801"/>
    </source>
</evidence>
<feature type="active site" evidence="6">
    <location>
        <position position="131"/>
    </location>
</feature>
<comment type="caution">
    <text evidence="7">The sequence shown here is derived from an EMBL/GenBank/DDBJ whole genome shotgun (WGS) entry which is preliminary data.</text>
</comment>
<dbReference type="PIRSF" id="PIRSF004749">
    <property type="entry name" value="Pep_def"/>
    <property type="match status" value="1"/>
</dbReference>
<evidence type="ECO:0000256" key="1">
    <source>
        <dbReference type="ARBA" id="ARBA00010759"/>
    </source>
</evidence>
<dbReference type="NCBIfam" id="NF001159">
    <property type="entry name" value="PRK00150.1-3"/>
    <property type="match status" value="1"/>
</dbReference>
<dbReference type="eggNOG" id="COG0242">
    <property type="taxonomic scope" value="Bacteria"/>
</dbReference>
<gene>
    <name evidence="6" type="primary">def</name>
    <name evidence="7" type="ORF">HMPREF1705_03401</name>
</gene>
<dbReference type="SUPFAM" id="SSF56420">
    <property type="entry name" value="Peptide deformylase"/>
    <property type="match status" value="1"/>
</dbReference>
<dbReference type="FunFam" id="3.90.45.10:FF:000005">
    <property type="entry name" value="Peptide deformylase"/>
    <property type="match status" value="1"/>
</dbReference>
<dbReference type="PANTHER" id="PTHR10458:SF22">
    <property type="entry name" value="PEPTIDE DEFORMYLASE"/>
    <property type="match status" value="1"/>
</dbReference>
<proteinExistence type="inferred from homology"/>
<evidence type="ECO:0000256" key="4">
    <source>
        <dbReference type="ARBA" id="ARBA00022917"/>
    </source>
</evidence>
<dbReference type="PANTHER" id="PTHR10458">
    <property type="entry name" value="PEPTIDE DEFORMYLASE"/>
    <property type="match status" value="1"/>
</dbReference>
<comment type="similarity">
    <text evidence="1 6">Belongs to the polypeptide deformylase family.</text>
</comment>
<comment type="function">
    <text evidence="6">Removes the formyl group from the N-terminal Met of newly synthesized proteins. Requires at least a dipeptide for an efficient rate of reaction. N-terminal L-methionine is a prerequisite for activity but the enzyme has broad specificity at other positions.</text>
</comment>
<evidence type="ECO:0000256" key="2">
    <source>
        <dbReference type="ARBA" id="ARBA00022723"/>
    </source>
</evidence>
<reference evidence="8" key="1">
    <citation type="submission" date="2012-09" db="EMBL/GenBank/DDBJ databases">
        <authorList>
            <person name="Weinstock G."/>
            <person name="Sodergren E."/>
            <person name="Clifton S."/>
            <person name="Fulton L."/>
            <person name="Fulton B."/>
            <person name="Courtney L."/>
            <person name="Fronick C."/>
            <person name="Harrison M."/>
            <person name="Strong C."/>
            <person name="Farmer C."/>
            <person name="Delehaunty K."/>
            <person name="Markovic C."/>
            <person name="Hall O."/>
            <person name="Minx P."/>
            <person name="Tomlinson C."/>
            <person name="Mitreva M."/>
            <person name="Nelson J."/>
            <person name="Hou S."/>
            <person name="Wollam A."/>
            <person name="Pepin K.H."/>
            <person name="Johnson M."/>
            <person name="Bhonagiri V."/>
            <person name="Nash W.E."/>
            <person name="Suruliraj S."/>
            <person name="Warren W."/>
            <person name="Chinwalla A."/>
            <person name="Mardis E.R."/>
            <person name="Wilson R.K."/>
        </authorList>
    </citation>
    <scope>NUCLEOTIDE SEQUENCE [LARGE SCALE GENOMIC DNA]</scope>
    <source>
        <strain evidence="8">OS1</strain>
    </source>
</reference>
<evidence type="ECO:0000256" key="6">
    <source>
        <dbReference type="HAMAP-Rule" id="MF_00163"/>
    </source>
</evidence>
<name>A0A0T5XCS5_9BACT</name>
<evidence type="ECO:0000256" key="5">
    <source>
        <dbReference type="ARBA" id="ARBA00023004"/>
    </source>
</evidence>
<dbReference type="STRING" id="592015.HMPREF1705_03401"/>
<dbReference type="Proteomes" id="UP000005273">
    <property type="component" value="Unassembled WGS sequence"/>
</dbReference>
<dbReference type="HAMAP" id="MF_00163">
    <property type="entry name" value="Pep_deformylase"/>
    <property type="match status" value="1"/>
</dbReference>
<evidence type="ECO:0000313" key="8">
    <source>
        <dbReference type="Proteomes" id="UP000005273"/>
    </source>
</evidence>
<comment type="catalytic activity">
    <reaction evidence="6">
        <text>N-terminal N-formyl-L-methionyl-[peptide] + H2O = N-terminal L-methionyl-[peptide] + formate</text>
        <dbReference type="Rhea" id="RHEA:24420"/>
        <dbReference type="Rhea" id="RHEA-COMP:10639"/>
        <dbReference type="Rhea" id="RHEA-COMP:10640"/>
        <dbReference type="ChEBI" id="CHEBI:15377"/>
        <dbReference type="ChEBI" id="CHEBI:15740"/>
        <dbReference type="ChEBI" id="CHEBI:49298"/>
        <dbReference type="ChEBI" id="CHEBI:64731"/>
        <dbReference type="EC" id="3.5.1.88"/>
    </reaction>
</comment>
<dbReference type="PRINTS" id="PR01576">
    <property type="entry name" value="PDEFORMYLASE"/>
</dbReference>
<dbReference type="Pfam" id="PF01327">
    <property type="entry name" value="Pep_deformylase"/>
    <property type="match status" value="1"/>
</dbReference>
<dbReference type="GO" id="GO:0006412">
    <property type="term" value="P:translation"/>
    <property type="evidence" value="ECO:0007669"/>
    <property type="project" value="UniProtKB-UniRule"/>
</dbReference>
<dbReference type="InterPro" id="IPR036821">
    <property type="entry name" value="Peptide_deformylase_sf"/>
</dbReference>
<keyword evidence="8" id="KW-1185">Reference proteome</keyword>
<dbReference type="Gene3D" id="3.90.45.10">
    <property type="entry name" value="Peptide deformylase"/>
    <property type="match status" value="1"/>
</dbReference>
<dbReference type="InterPro" id="IPR023635">
    <property type="entry name" value="Peptide_deformylase"/>
</dbReference>
<protein>
    <recommendedName>
        <fullName evidence="6">Peptide deformylase</fullName>
        <shortName evidence="6">PDF</shortName>
        <ecNumber evidence="6">3.5.1.88</ecNumber>
    </recommendedName>
    <alternativeName>
        <fullName evidence="6">Polypeptide deformylase</fullName>
    </alternativeName>
</protein>
<dbReference type="CDD" id="cd00487">
    <property type="entry name" value="Pep_deformylase"/>
    <property type="match status" value="1"/>
</dbReference>
<dbReference type="RefSeq" id="WP_009201169.1">
    <property type="nucleotide sequence ID" value="NZ_ACJX03000001.1"/>
</dbReference>
<keyword evidence="2 6" id="KW-0479">Metal-binding</keyword>
<keyword evidence="3 6" id="KW-0378">Hydrolase</keyword>
<comment type="cofactor">
    <cofactor evidence="6">
        <name>Fe(2+)</name>
        <dbReference type="ChEBI" id="CHEBI:29033"/>
    </cofactor>
    <text evidence="6">Binds 1 Fe(2+) ion.</text>
</comment>